<sequence>MAYIGPMIIFFQSLKRTFIEEDFQKPSSFGSFMYRLRSCTSKPFTEDSSYDLLHVNHRQTPVRLVKLEHEDARLQVCHLTVVKLRERVASKGFQKAVIRQLAVNWLKG</sequence>
<dbReference type="EMBL" id="BGPR01002639">
    <property type="protein sequence ID" value="GBM76682.1"/>
    <property type="molecule type" value="Genomic_DNA"/>
</dbReference>
<proteinExistence type="predicted"/>
<gene>
    <name evidence="1" type="ORF">AVEN_48804_1</name>
</gene>
<accession>A0A4Y2IHA3</accession>
<dbReference type="AlphaFoldDB" id="A0A4Y2IHA3"/>
<evidence type="ECO:0000313" key="1">
    <source>
        <dbReference type="EMBL" id="GBM76682.1"/>
    </source>
</evidence>
<protein>
    <submittedName>
        <fullName evidence="1">Uncharacterized protein</fullName>
    </submittedName>
</protein>
<name>A0A4Y2IHA3_ARAVE</name>
<reference evidence="1 2" key="1">
    <citation type="journal article" date="2019" name="Sci. Rep.">
        <title>Orb-weaving spider Araneus ventricosus genome elucidates the spidroin gene catalogue.</title>
        <authorList>
            <person name="Kono N."/>
            <person name="Nakamura H."/>
            <person name="Ohtoshi R."/>
            <person name="Moran D.A.P."/>
            <person name="Shinohara A."/>
            <person name="Yoshida Y."/>
            <person name="Fujiwara M."/>
            <person name="Mori M."/>
            <person name="Tomita M."/>
            <person name="Arakawa K."/>
        </authorList>
    </citation>
    <scope>NUCLEOTIDE SEQUENCE [LARGE SCALE GENOMIC DNA]</scope>
</reference>
<dbReference type="Proteomes" id="UP000499080">
    <property type="component" value="Unassembled WGS sequence"/>
</dbReference>
<keyword evidence="2" id="KW-1185">Reference proteome</keyword>
<comment type="caution">
    <text evidence="1">The sequence shown here is derived from an EMBL/GenBank/DDBJ whole genome shotgun (WGS) entry which is preliminary data.</text>
</comment>
<evidence type="ECO:0000313" key="2">
    <source>
        <dbReference type="Proteomes" id="UP000499080"/>
    </source>
</evidence>
<organism evidence="1 2">
    <name type="scientific">Araneus ventricosus</name>
    <name type="common">Orbweaver spider</name>
    <name type="synonym">Epeira ventricosa</name>
    <dbReference type="NCBI Taxonomy" id="182803"/>
    <lineage>
        <taxon>Eukaryota</taxon>
        <taxon>Metazoa</taxon>
        <taxon>Ecdysozoa</taxon>
        <taxon>Arthropoda</taxon>
        <taxon>Chelicerata</taxon>
        <taxon>Arachnida</taxon>
        <taxon>Araneae</taxon>
        <taxon>Araneomorphae</taxon>
        <taxon>Entelegynae</taxon>
        <taxon>Araneoidea</taxon>
        <taxon>Araneidae</taxon>
        <taxon>Araneus</taxon>
    </lineage>
</organism>